<evidence type="ECO:0000256" key="6">
    <source>
        <dbReference type="ARBA" id="ARBA00023254"/>
    </source>
</evidence>
<dbReference type="Proteomes" id="UP000294847">
    <property type="component" value="Chromosome 6"/>
</dbReference>
<evidence type="ECO:0000256" key="2">
    <source>
        <dbReference type="ARBA" id="ARBA00022151"/>
    </source>
</evidence>
<protein>
    <recommendedName>
        <fullName evidence="2 9">DNA mismatch repair protein MSH3</fullName>
    </recommendedName>
    <alternativeName>
        <fullName evidence="2 9">DNA mismatch repair protein MSH3</fullName>
    </alternativeName>
    <alternativeName>
        <fullName evidence="8">MutS protein homolog 3</fullName>
    </alternativeName>
</protein>
<evidence type="ECO:0000256" key="3">
    <source>
        <dbReference type="ARBA" id="ARBA00022741"/>
    </source>
</evidence>
<feature type="compositionally biased region" description="Polar residues" evidence="10">
    <location>
        <begin position="48"/>
        <end position="84"/>
    </location>
</feature>
<feature type="compositionally biased region" description="Polar residues" evidence="10">
    <location>
        <begin position="954"/>
        <end position="969"/>
    </location>
</feature>
<feature type="region of interest" description="Disordered" evidence="10">
    <location>
        <begin position="1"/>
        <end position="120"/>
    </location>
</feature>
<sequence>MWSSSQSSGEADRILMPPPPLPSRRAKQTPYPKIQTPPSRGLTASPYFASSASQDHPSTYSPQEPLSKSNSPSRGQSSGISESQPMIHRSDARPPTRGTYLSNRPGTATTSTSQRPGTYARSISRAPTAFAGCEGRQIICAVSEGRGVPPVVGLAIIDIDIGSAVMSQICDTQCYVHTIHKIRVHEPKEILIVSSAGPPNRKSVLYSIIEEELSDVPITTLDRKYWSEITGLAYIESLAFHEDVNALKVSVNGNFYAICALSAVNTTDKLQALRHLELQASVRIAPHSLAMSYEPPDDSMMIDVASIHALELLQNSQNIKSKQCLFGLLNNTLTPMGARYLRSCILQPSTKKEIIAPRHEAVEELSSKEDMFFEVRKGKSSPPLFRTPNFVLTLPCVALKALPDIDRVVSKQLIVTNTDESTIQSEQSINRILQIKSFLVAMPALYEALATARCEVLVKAQQQCLPQITNSILEMIDKQIDKDAVFASKPLEMRNQRTFAVKSNVDPLLDLARQAYKEQTDNLYEYVERFNTENNYSNEIRYDDNRKFWLRFSLKDFDDTGIPSHLINTVRNKGYLECQTIQLNQLNSRISDASCEVLIQSEKVVESLVKELRTQIPHLTRLCQAIGYLDMLASFAYLVTISDYCRPDMTSTVAMTSARHPIVEQCVANFVPNHYYVSDQYSFQIITGCNMSGKSTYIKTLAVLQVMAQIGSFVPAEYASLPIVHKIFTRISKDDSIESNLSTFSLEMREMAFILRNIDSRSLAIIDELGRGTSTRDGLAIAIAISEALIESGAQVLFATHFHELATVLNDRPHVVNQHLQAETSVVGDGPDAKPKITMIHKIAKGPLKDDSYGLDLARVIGFPPSFIENAQNLAERLRRNAAAKKQSSDQHRLMRRRALVTNLRELLIQARDSHMDDSALLTLLKRLQVDFVNRMAEIDDKDTNGDEQHTSEHYSTVGSTARQFISSRESSHRPATSPDAEADHENQADTAADNNHKPHWLNESTGSSSRPGCSDLEDSRFRPHVASSPAAKFHRRKQSRKRRANSPGNGRDRKVQIKLEKMADIQKTTSEADTRSKDEHNNSGQTPIEISDGSSSD</sequence>
<keyword evidence="5" id="KW-0238">DNA-binding</keyword>
<gene>
    <name evidence="12" type="ORF">PoMZ_05829</name>
</gene>
<keyword evidence="6" id="KW-0469">Meiosis</keyword>
<evidence type="ECO:0000256" key="5">
    <source>
        <dbReference type="ARBA" id="ARBA00023125"/>
    </source>
</evidence>
<dbReference type="PROSITE" id="PS00486">
    <property type="entry name" value="DNA_MISMATCH_REPAIR_2"/>
    <property type="match status" value="1"/>
</dbReference>
<dbReference type="SMART" id="SM00534">
    <property type="entry name" value="MUTSac"/>
    <property type="match status" value="1"/>
</dbReference>
<reference evidence="12 13" key="1">
    <citation type="journal article" date="2019" name="Mol. Biol. Evol.">
        <title>Blast fungal genomes show frequent chromosomal changes, gene gains and losses, and effector gene turnover.</title>
        <authorList>
            <person name="Gomez Luciano L.B."/>
            <person name="Jason Tsai I."/>
            <person name="Chuma I."/>
            <person name="Tosa Y."/>
            <person name="Chen Y.H."/>
            <person name="Li J.Y."/>
            <person name="Li M.Y."/>
            <person name="Jade Lu M.Y."/>
            <person name="Nakayashiki H."/>
            <person name="Li W.H."/>
        </authorList>
    </citation>
    <scope>NUCLEOTIDE SEQUENCE [LARGE SCALE GENOMIC DNA]</scope>
    <source>
        <strain evidence="12">MZ5-1-6</strain>
    </source>
</reference>
<dbReference type="InterPro" id="IPR036187">
    <property type="entry name" value="DNA_mismatch_repair_MutS_sf"/>
</dbReference>
<dbReference type="FunFam" id="3.40.50.300:FF:000870">
    <property type="entry name" value="MutS protein homolog 4"/>
    <property type="match status" value="1"/>
</dbReference>
<feature type="compositionally biased region" description="Basic and acidic residues" evidence="10">
    <location>
        <begin position="1051"/>
        <end position="1082"/>
    </location>
</feature>
<evidence type="ECO:0000256" key="7">
    <source>
        <dbReference type="ARBA" id="ARBA00025902"/>
    </source>
</evidence>
<dbReference type="Pfam" id="PF00488">
    <property type="entry name" value="MutS_V"/>
    <property type="match status" value="1"/>
</dbReference>
<dbReference type="PANTHER" id="PTHR11361">
    <property type="entry name" value="DNA MISMATCH REPAIR PROTEIN MUTS FAMILY MEMBER"/>
    <property type="match status" value="1"/>
</dbReference>
<dbReference type="GO" id="GO:0030983">
    <property type="term" value="F:mismatched DNA binding"/>
    <property type="evidence" value="ECO:0007669"/>
    <property type="project" value="InterPro"/>
</dbReference>
<dbReference type="GO" id="GO:0005634">
    <property type="term" value="C:nucleus"/>
    <property type="evidence" value="ECO:0007669"/>
    <property type="project" value="TreeGrafter"/>
</dbReference>
<name>A0A4P7NQV2_PYROR</name>
<dbReference type="InterPro" id="IPR045076">
    <property type="entry name" value="MutS"/>
</dbReference>
<dbReference type="InterPro" id="IPR027417">
    <property type="entry name" value="P-loop_NTPase"/>
</dbReference>
<feature type="region of interest" description="Disordered" evidence="10">
    <location>
        <begin position="941"/>
        <end position="1098"/>
    </location>
</feature>
<accession>A0A4P7NQV2</accession>
<evidence type="ECO:0000259" key="11">
    <source>
        <dbReference type="PROSITE" id="PS00486"/>
    </source>
</evidence>
<evidence type="ECO:0000313" key="13">
    <source>
        <dbReference type="Proteomes" id="UP000294847"/>
    </source>
</evidence>
<comment type="similarity">
    <text evidence="1">Belongs to the DNA mismatch repair MutS family. MSH3 subfamily.</text>
</comment>
<dbReference type="GO" id="GO:0006298">
    <property type="term" value="P:mismatch repair"/>
    <property type="evidence" value="ECO:0007669"/>
    <property type="project" value="InterPro"/>
</dbReference>
<keyword evidence="4" id="KW-0067">ATP-binding</keyword>
<feature type="compositionally biased region" description="Polar residues" evidence="10">
    <location>
        <begin position="99"/>
        <end position="116"/>
    </location>
</feature>
<feature type="compositionally biased region" description="Basic residues" evidence="10">
    <location>
        <begin position="1033"/>
        <end position="1045"/>
    </location>
</feature>
<organism evidence="12 13">
    <name type="scientific">Pyricularia oryzae</name>
    <name type="common">Rice blast fungus</name>
    <name type="synonym">Magnaporthe oryzae</name>
    <dbReference type="NCBI Taxonomy" id="318829"/>
    <lineage>
        <taxon>Eukaryota</taxon>
        <taxon>Fungi</taxon>
        <taxon>Dikarya</taxon>
        <taxon>Ascomycota</taxon>
        <taxon>Pezizomycotina</taxon>
        <taxon>Sordariomycetes</taxon>
        <taxon>Sordariomycetidae</taxon>
        <taxon>Magnaporthales</taxon>
        <taxon>Pyriculariaceae</taxon>
        <taxon>Pyricularia</taxon>
    </lineage>
</organism>
<dbReference type="EMBL" id="CP034209">
    <property type="protein sequence ID" value="QBZ64136.1"/>
    <property type="molecule type" value="Genomic_DNA"/>
</dbReference>
<feature type="compositionally biased region" description="Basic and acidic residues" evidence="10">
    <location>
        <begin position="941"/>
        <end position="953"/>
    </location>
</feature>
<evidence type="ECO:0000313" key="12">
    <source>
        <dbReference type="EMBL" id="QBZ64136.1"/>
    </source>
</evidence>
<dbReference type="InterPro" id="IPR000432">
    <property type="entry name" value="DNA_mismatch_repair_MutS_C"/>
</dbReference>
<dbReference type="PANTHER" id="PTHR11361:SF21">
    <property type="entry name" value="MUTS PROTEIN HOMOLOG 4"/>
    <property type="match status" value="1"/>
</dbReference>
<evidence type="ECO:0000256" key="1">
    <source>
        <dbReference type="ARBA" id="ARBA00007094"/>
    </source>
</evidence>
<dbReference type="InterPro" id="IPR036678">
    <property type="entry name" value="MutS_con_dom_sf"/>
</dbReference>
<feature type="compositionally biased region" description="Polar residues" evidence="10">
    <location>
        <begin position="1083"/>
        <end position="1098"/>
    </location>
</feature>
<comment type="subunit">
    <text evidence="7">Heterodimer consisting of MSH2-MSH3 (MutS beta). Forms a ternary complex with MutL alpha (MLH1-PMS1).</text>
</comment>
<dbReference type="Gene3D" id="3.40.50.300">
    <property type="entry name" value="P-loop containing nucleotide triphosphate hydrolases"/>
    <property type="match status" value="1"/>
</dbReference>
<dbReference type="SUPFAM" id="SSF48334">
    <property type="entry name" value="DNA repair protein MutS, domain III"/>
    <property type="match status" value="1"/>
</dbReference>
<feature type="compositionally biased region" description="Polar residues" evidence="10">
    <location>
        <begin position="1003"/>
        <end position="1012"/>
    </location>
</feature>
<dbReference type="Pfam" id="PF05192">
    <property type="entry name" value="MutS_III"/>
    <property type="match status" value="1"/>
</dbReference>
<dbReference type="InterPro" id="IPR007696">
    <property type="entry name" value="DNA_mismatch_repair_MutS_core"/>
</dbReference>
<dbReference type="GO" id="GO:0007131">
    <property type="term" value="P:reciprocal meiotic recombination"/>
    <property type="evidence" value="ECO:0007669"/>
    <property type="project" value="TreeGrafter"/>
</dbReference>
<proteinExistence type="inferred from homology"/>
<evidence type="ECO:0000256" key="9">
    <source>
        <dbReference type="ARBA" id="ARBA00073774"/>
    </source>
</evidence>
<dbReference type="Gene3D" id="3.30.420.110">
    <property type="entry name" value="MutS, connector domain"/>
    <property type="match status" value="1"/>
</dbReference>
<dbReference type="SMART" id="SM00533">
    <property type="entry name" value="MUTSd"/>
    <property type="match status" value="1"/>
</dbReference>
<dbReference type="GO" id="GO:0005524">
    <property type="term" value="F:ATP binding"/>
    <property type="evidence" value="ECO:0007669"/>
    <property type="project" value="UniProtKB-KW"/>
</dbReference>
<evidence type="ECO:0000256" key="8">
    <source>
        <dbReference type="ARBA" id="ARBA00029792"/>
    </source>
</evidence>
<feature type="domain" description="DNA mismatch repair proteins mutS family" evidence="11">
    <location>
        <begin position="762"/>
        <end position="778"/>
    </location>
</feature>
<dbReference type="Gene3D" id="1.10.1420.10">
    <property type="match status" value="1"/>
</dbReference>
<evidence type="ECO:0000256" key="10">
    <source>
        <dbReference type="SAM" id="MobiDB-lite"/>
    </source>
</evidence>
<dbReference type="AlphaFoldDB" id="A0A4P7NQV2"/>
<dbReference type="GO" id="GO:0140664">
    <property type="term" value="F:ATP-dependent DNA damage sensor activity"/>
    <property type="evidence" value="ECO:0007669"/>
    <property type="project" value="InterPro"/>
</dbReference>
<dbReference type="SUPFAM" id="SSF52540">
    <property type="entry name" value="P-loop containing nucleoside triphosphate hydrolases"/>
    <property type="match status" value="1"/>
</dbReference>
<keyword evidence="3" id="KW-0547">Nucleotide-binding</keyword>
<evidence type="ECO:0000256" key="4">
    <source>
        <dbReference type="ARBA" id="ARBA00022840"/>
    </source>
</evidence>